<keyword evidence="2" id="KW-1185">Reference proteome</keyword>
<accession>A0A8S1HL62</accession>
<sequence>MDGCKAFLVVWLRLLPPPSFVTLRFPRVFTLYKQGKSQGIAALCVYSKRPLGAIVGRRTFVGHGGRVDAKTTAKTPL</sequence>
<dbReference type="AlphaFoldDB" id="A0A8S1HL62"/>
<gene>
    <name evidence="1" type="ORF">CAUJ_LOCUS9939</name>
</gene>
<dbReference type="Proteomes" id="UP000835052">
    <property type="component" value="Unassembled WGS sequence"/>
</dbReference>
<comment type="caution">
    <text evidence="1">The sequence shown here is derived from an EMBL/GenBank/DDBJ whole genome shotgun (WGS) entry which is preliminary data.</text>
</comment>
<organism evidence="1 2">
    <name type="scientific">Caenorhabditis auriculariae</name>
    <dbReference type="NCBI Taxonomy" id="2777116"/>
    <lineage>
        <taxon>Eukaryota</taxon>
        <taxon>Metazoa</taxon>
        <taxon>Ecdysozoa</taxon>
        <taxon>Nematoda</taxon>
        <taxon>Chromadorea</taxon>
        <taxon>Rhabditida</taxon>
        <taxon>Rhabditina</taxon>
        <taxon>Rhabditomorpha</taxon>
        <taxon>Rhabditoidea</taxon>
        <taxon>Rhabditidae</taxon>
        <taxon>Peloderinae</taxon>
        <taxon>Caenorhabditis</taxon>
    </lineage>
</organism>
<name>A0A8S1HL62_9PELO</name>
<protein>
    <submittedName>
        <fullName evidence="1">Uncharacterized protein</fullName>
    </submittedName>
</protein>
<proteinExistence type="predicted"/>
<evidence type="ECO:0000313" key="1">
    <source>
        <dbReference type="EMBL" id="CAD6194020.1"/>
    </source>
</evidence>
<reference evidence="1" key="1">
    <citation type="submission" date="2020-10" db="EMBL/GenBank/DDBJ databases">
        <authorList>
            <person name="Kikuchi T."/>
        </authorList>
    </citation>
    <scope>NUCLEOTIDE SEQUENCE</scope>
    <source>
        <strain evidence="1">NKZ352</strain>
    </source>
</reference>
<evidence type="ECO:0000313" key="2">
    <source>
        <dbReference type="Proteomes" id="UP000835052"/>
    </source>
</evidence>
<dbReference type="EMBL" id="CAJGYM010000040">
    <property type="protein sequence ID" value="CAD6194020.1"/>
    <property type="molecule type" value="Genomic_DNA"/>
</dbReference>